<dbReference type="SUPFAM" id="SSF47954">
    <property type="entry name" value="Cyclin-like"/>
    <property type="match status" value="2"/>
</dbReference>
<evidence type="ECO:0000256" key="1">
    <source>
        <dbReference type="RuleBase" id="RU000383"/>
    </source>
</evidence>
<accession>A0A4Y7QII6</accession>
<keyword evidence="5" id="KW-1185">Reference proteome</keyword>
<dbReference type="STRING" id="50990.A0A4Y7QII6"/>
<keyword evidence="1" id="KW-0195">Cyclin</keyword>
<gene>
    <name evidence="4" type="ORF">BD410DRAFT_762410</name>
</gene>
<comment type="similarity">
    <text evidence="1">Belongs to the cyclin family.</text>
</comment>
<dbReference type="VEuPathDB" id="FungiDB:BD410DRAFT_762410"/>
<feature type="compositionally biased region" description="Polar residues" evidence="2">
    <location>
        <begin position="335"/>
        <end position="350"/>
    </location>
</feature>
<dbReference type="Gene3D" id="1.10.472.10">
    <property type="entry name" value="Cyclin-like"/>
    <property type="match status" value="2"/>
</dbReference>
<dbReference type="OrthoDB" id="25002at2759"/>
<dbReference type="GO" id="GO:0006357">
    <property type="term" value="P:regulation of transcription by RNA polymerase II"/>
    <property type="evidence" value="ECO:0007669"/>
    <property type="project" value="InterPro"/>
</dbReference>
<dbReference type="Proteomes" id="UP000294933">
    <property type="component" value="Unassembled WGS sequence"/>
</dbReference>
<evidence type="ECO:0000313" key="5">
    <source>
        <dbReference type="Proteomes" id="UP000294933"/>
    </source>
</evidence>
<evidence type="ECO:0000256" key="2">
    <source>
        <dbReference type="SAM" id="MobiDB-lite"/>
    </source>
</evidence>
<feature type="compositionally biased region" description="Basic and acidic residues" evidence="2">
    <location>
        <begin position="322"/>
        <end position="334"/>
    </location>
</feature>
<dbReference type="InterPro" id="IPR013763">
    <property type="entry name" value="Cyclin-like_dom"/>
</dbReference>
<feature type="domain" description="Cyclin-like" evidence="3">
    <location>
        <begin position="158"/>
        <end position="268"/>
    </location>
</feature>
<protein>
    <submittedName>
        <fullName evidence="4">Cyclin-like protein</fullName>
    </submittedName>
</protein>
<evidence type="ECO:0000259" key="3">
    <source>
        <dbReference type="SMART" id="SM00385"/>
    </source>
</evidence>
<dbReference type="SMART" id="SM00385">
    <property type="entry name" value="CYCLIN"/>
    <property type="match status" value="2"/>
</dbReference>
<dbReference type="GO" id="GO:0016538">
    <property type="term" value="F:cyclin-dependent protein serine/threonine kinase regulator activity"/>
    <property type="evidence" value="ECO:0007669"/>
    <property type="project" value="InterPro"/>
</dbReference>
<dbReference type="CDD" id="cd20546">
    <property type="entry name" value="CYCLIN_SpCG1C_ScCTK2-like_rpt2"/>
    <property type="match status" value="1"/>
</dbReference>
<evidence type="ECO:0000313" key="4">
    <source>
        <dbReference type="EMBL" id="TDL27447.1"/>
    </source>
</evidence>
<dbReference type="Pfam" id="PF00134">
    <property type="entry name" value="Cyclin_N"/>
    <property type="match status" value="1"/>
</dbReference>
<dbReference type="AlphaFoldDB" id="A0A4Y7QII6"/>
<name>A0A4Y7QII6_9AGAM</name>
<dbReference type="EMBL" id="ML170159">
    <property type="protein sequence ID" value="TDL27447.1"/>
    <property type="molecule type" value="Genomic_DNA"/>
</dbReference>
<reference evidence="4 5" key="1">
    <citation type="submission" date="2018-06" db="EMBL/GenBank/DDBJ databases">
        <title>A transcriptomic atlas of mushroom development highlights an independent origin of complex multicellularity.</title>
        <authorList>
            <consortium name="DOE Joint Genome Institute"/>
            <person name="Krizsan K."/>
            <person name="Almasi E."/>
            <person name="Merenyi Z."/>
            <person name="Sahu N."/>
            <person name="Viragh M."/>
            <person name="Koszo T."/>
            <person name="Mondo S."/>
            <person name="Kiss B."/>
            <person name="Balint B."/>
            <person name="Kues U."/>
            <person name="Barry K."/>
            <person name="Hegedus J.C."/>
            <person name="Henrissat B."/>
            <person name="Johnson J."/>
            <person name="Lipzen A."/>
            <person name="Ohm R."/>
            <person name="Nagy I."/>
            <person name="Pangilinan J."/>
            <person name="Yan J."/>
            <person name="Xiong Y."/>
            <person name="Grigoriev I.V."/>
            <person name="Hibbett D.S."/>
            <person name="Nagy L.G."/>
        </authorList>
    </citation>
    <scope>NUCLEOTIDE SEQUENCE [LARGE SCALE GENOMIC DNA]</scope>
    <source>
        <strain evidence="4 5">SZMC22713</strain>
    </source>
</reference>
<proteinExistence type="inferred from homology"/>
<dbReference type="PANTHER" id="PTHR10026">
    <property type="entry name" value="CYCLIN"/>
    <property type="match status" value="1"/>
</dbReference>
<sequence length="375" mass="41105">MTVPSTDATQWIFSPSVLLATPSSSSSSFPLSKELYDRARGVEFLYRLGSSLQLPTTALCTAATWFHRFYMRYSMEDYHRQDVAATCIFLATKTEECGRKLRDIARVFQSKVNYNVPIEAITKEAGSEVEQCQSNILATEEALLEALCFDFVVSSVHEVLVDLFEEHTEDEVVQEVAWCIAHDSYRTVLCVLFGVRIIAAACFILAQRMVAGPHSASLDARICASAPSASLLTPPSNKPRSPDATRFAIEHLQFSEDELRDLSEALTILLEFYVAQEVQLNVLPNFLAPLTTVQPPASSPNRTKLYVPYIQAATASNGAVRTDQKPDLNDRTPDSSHGGNSPAKVSSSSGWVPVTGEVKESDGSKGTRGGRLDLS</sequence>
<dbReference type="InterPro" id="IPR043198">
    <property type="entry name" value="Cyclin/Ssn8"/>
</dbReference>
<organism evidence="4 5">
    <name type="scientific">Rickenella mellea</name>
    <dbReference type="NCBI Taxonomy" id="50990"/>
    <lineage>
        <taxon>Eukaryota</taxon>
        <taxon>Fungi</taxon>
        <taxon>Dikarya</taxon>
        <taxon>Basidiomycota</taxon>
        <taxon>Agaricomycotina</taxon>
        <taxon>Agaricomycetes</taxon>
        <taxon>Hymenochaetales</taxon>
        <taxon>Rickenellaceae</taxon>
        <taxon>Rickenella</taxon>
    </lineage>
</organism>
<dbReference type="InterPro" id="IPR006671">
    <property type="entry name" value="Cyclin_N"/>
</dbReference>
<feature type="compositionally biased region" description="Basic and acidic residues" evidence="2">
    <location>
        <begin position="357"/>
        <end position="375"/>
    </location>
</feature>
<feature type="region of interest" description="Disordered" evidence="2">
    <location>
        <begin position="317"/>
        <end position="375"/>
    </location>
</feature>
<feature type="domain" description="Cyclin-like" evidence="3">
    <location>
        <begin position="43"/>
        <end position="145"/>
    </location>
</feature>
<dbReference type="InterPro" id="IPR036915">
    <property type="entry name" value="Cyclin-like_sf"/>
</dbReference>